<keyword evidence="3" id="KW-1017">Isopeptide bond</keyword>
<dbReference type="FunCoup" id="F6SAD5">
    <property type="interactions" value="532"/>
</dbReference>
<feature type="compositionally biased region" description="Basic and acidic residues" evidence="13">
    <location>
        <begin position="469"/>
        <end position="490"/>
    </location>
</feature>
<evidence type="ECO:0000256" key="13">
    <source>
        <dbReference type="SAM" id="MobiDB-lite"/>
    </source>
</evidence>
<evidence type="ECO:0000256" key="3">
    <source>
        <dbReference type="ARBA" id="ARBA00022499"/>
    </source>
</evidence>
<keyword evidence="4" id="KW-0597">Phosphoprotein</keyword>
<dbReference type="FunFam" id="1.10.472.10:FF:000009">
    <property type="entry name" value="cyclin-T2 isoform X1"/>
    <property type="match status" value="1"/>
</dbReference>
<feature type="compositionally biased region" description="Low complexity" evidence="13">
    <location>
        <begin position="445"/>
        <end position="461"/>
    </location>
</feature>
<dbReference type="Ensembl" id="ENSCINT00000014389.3">
    <property type="protein sequence ID" value="ENSCINP00000014389.3"/>
    <property type="gene ID" value="ENSCING00000007005.3"/>
</dbReference>
<feature type="domain" description="Cyclin-like" evidence="14">
    <location>
        <begin position="174"/>
        <end position="265"/>
    </location>
</feature>
<feature type="compositionally biased region" description="Polar residues" evidence="13">
    <location>
        <begin position="494"/>
        <end position="503"/>
    </location>
</feature>
<reference evidence="16" key="1">
    <citation type="journal article" date="2002" name="Science">
        <title>The draft genome of Ciona intestinalis: insights into chordate and vertebrate origins.</title>
        <authorList>
            <person name="Dehal P."/>
            <person name="Satou Y."/>
            <person name="Campbell R.K."/>
            <person name="Chapman J."/>
            <person name="Degnan B."/>
            <person name="De Tomaso A."/>
            <person name="Davidson B."/>
            <person name="Di Gregorio A."/>
            <person name="Gelpke M."/>
            <person name="Goodstein D.M."/>
            <person name="Harafuji N."/>
            <person name="Hastings K.E."/>
            <person name="Ho I."/>
            <person name="Hotta K."/>
            <person name="Huang W."/>
            <person name="Kawashima T."/>
            <person name="Lemaire P."/>
            <person name="Martinez D."/>
            <person name="Meinertzhagen I.A."/>
            <person name="Necula S."/>
            <person name="Nonaka M."/>
            <person name="Putnam N."/>
            <person name="Rash S."/>
            <person name="Saiga H."/>
            <person name="Satake M."/>
            <person name="Terry A."/>
            <person name="Yamada L."/>
            <person name="Wang H.G."/>
            <person name="Awazu S."/>
            <person name="Azumi K."/>
            <person name="Boore J."/>
            <person name="Branno M."/>
            <person name="Chin-Bow S."/>
            <person name="DeSantis R."/>
            <person name="Doyle S."/>
            <person name="Francino P."/>
            <person name="Keys D.N."/>
            <person name="Haga S."/>
            <person name="Hayashi H."/>
            <person name="Hino K."/>
            <person name="Imai K.S."/>
            <person name="Inaba K."/>
            <person name="Kano S."/>
            <person name="Kobayashi K."/>
            <person name="Kobayashi M."/>
            <person name="Lee B.I."/>
            <person name="Makabe K.W."/>
            <person name="Manohar C."/>
            <person name="Matassi G."/>
            <person name="Medina M."/>
            <person name="Mochizuki Y."/>
            <person name="Mount S."/>
            <person name="Morishita T."/>
            <person name="Miura S."/>
            <person name="Nakayama A."/>
            <person name="Nishizaka S."/>
            <person name="Nomoto H."/>
            <person name="Ohta F."/>
            <person name="Oishi K."/>
            <person name="Rigoutsos I."/>
            <person name="Sano M."/>
            <person name="Sasaki A."/>
            <person name="Sasakura Y."/>
            <person name="Shoguchi E."/>
            <person name="Shin-i T."/>
            <person name="Spagnuolo A."/>
            <person name="Stainier D."/>
            <person name="Suzuki M.M."/>
            <person name="Tassy O."/>
            <person name="Takatori N."/>
            <person name="Tokuoka M."/>
            <person name="Yagi K."/>
            <person name="Yoshizaki F."/>
            <person name="Wada S."/>
            <person name="Zhang C."/>
            <person name="Hyatt P.D."/>
            <person name="Larimer F."/>
            <person name="Detter C."/>
            <person name="Doggett N."/>
            <person name="Glavina T."/>
            <person name="Hawkins T."/>
            <person name="Richardson P."/>
            <person name="Lucas S."/>
            <person name="Kohara Y."/>
            <person name="Levine M."/>
            <person name="Satoh N."/>
            <person name="Rokhsar D.S."/>
        </authorList>
    </citation>
    <scope>NUCLEOTIDE SEQUENCE [LARGE SCALE GENOMIC DNA]</scope>
</reference>
<feature type="region of interest" description="Disordered" evidence="13">
    <location>
        <begin position="281"/>
        <end position="514"/>
    </location>
</feature>
<dbReference type="AlphaFoldDB" id="F6SAD5"/>
<keyword evidence="9" id="KW-0804">Transcription</keyword>
<evidence type="ECO:0000256" key="12">
    <source>
        <dbReference type="RuleBase" id="RU000383"/>
    </source>
</evidence>
<keyword evidence="8 12" id="KW-0195">Cyclin</keyword>
<proteinExistence type="inferred from homology"/>
<feature type="domain" description="Cyclin-like" evidence="14">
    <location>
        <begin position="62"/>
        <end position="161"/>
    </location>
</feature>
<keyword evidence="6" id="KW-0832">Ubl conjugation</keyword>
<comment type="subcellular location">
    <subcellularLocation>
        <location evidence="1">Nucleus</location>
    </subcellularLocation>
</comment>
<dbReference type="GO" id="GO:0005634">
    <property type="term" value="C:nucleus"/>
    <property type="evidence" value="ECO:0000318"/>
    <property type="project" value="GO_Central"/>
</dbReference>
<evidence type="ECO:0000256" key="7">
    <source>
        <dbReference type="ARBA" id="ARBA00023015"/>
    </source>
</evidence>
<evidence type="ECO:0000256" key="2">
    <source>
        <dbReference type="ARBA" id="ARBA00008638"/>
    </source>
</evidence>
<dbReference type="OMA" id="FVIACCR"/>
<protein>
    <recommendedName>
        <fullName evidence="14">Cyclin-like domain-containing protein</fullName>
    </recommendedName>
</protein>
<evidence type="ECO:0000256" key="11">
    <source>
        <dbReference type="ARBA" id="ARBA00023306"/>
    </source>
</evidence>
<dbReference type="GO" id="GO:0045944">
    <property type="term" value="P:positive regulation of transcription by RNA polymerase II"/>
    <property type="evidence" value="ECO:0000318"/>
    <property type="project" value="GO_Central"/>
</dbReference>
<evidence type="ECO:0000256" key="1">
    <source>
        <dbReference type="ARBA" id="ARBA00004123"/>
    </source>
</evidence>
<comment type="similarity">
    <text evidence="2">Belongs to the cyclin family. Cyclin C subfamily.</text>
</comment>
<dbReference type="Pfam" id="PF00134">
    <property type="entry name" value="Cyclin_N"/>
    <property type="match status" value="1"/>
</dbReference>
<evidence type="ECO:0000259" key="14">
    <source>
        <dbReference type="SMART" id="SM00385"/>
    </source>
</evidence>
<evidence type="ECO:0000313" key="16">
    <source>
        <dbReference type="Proteomes" id="UP000008144"/>
    </source>
</evidence>
<dbReference type="EMBL" id="EAAA01002411">
    <property type="status" value="NOT_ANNOTATED_CDS"/>
    <property type="molecule type" value="Genomic_DNA"/>
</dbReference>
<keyword evidence="5" id="KW-0132">Cell division</keyword>
<dbReference type="GeneTree" id="ENSGT00940000170249"/>
<dbReference type="SUPFAM" id="SSF47954">
    <property type="entry name" value="Cyclin-like"/>
    <property type="match status" value="2"/>
</dbReference>
<reference evidence="15" key="2">
    <citation type="journal article" date="2008" name="Genome Biol.">
        <title>Improved genome assembly and evidence-based global gene model set for the chordate Ciona intestinalis: new insight into intron and operon populations.</title>
        <authorList>
            <person name="Satou Y."/>
            <person name="Mineta K."/>
            <person name="Ogasawara M."/>
            <person name="Sasakura Y."/>
            <person name="Shoguchi E."/>
            <person name="Ueno K."/>
            <person name="Yamada L."/>
            <person name="Matsumoto J."/>
            <person name="Wasserscheid J."/>
            <person name="Dewar K."/>
            <person name="Wiley G.B."/>
            <person name="Macmil S.L."/>
            <person name="Roe B.A."/>
            <person name="Zeller R.W."/>
            <person name="Hastings K.E."/>
            <person name="Lemaire P."/>
            <person name="Lindquist E."/>
            <person name="Endo T."/>
            <person name="Hotta K."/>
            <person name="Inaba K."/>
        </authorList>
    </citation>
    <scope>NUCLEOTIDE SEQUENCE [LARGE SCALE GENOMIC DNA]</scope>
    <source>
        <strain evidence="15">wild type</strain>
    </source>
</reference>
<dbReference type="InterPro" id="IPR043198">
    <property type="entry name" value="Cyclin/Ssn8"/>
</dbReference>
<name>F6SAD5_CIOIN</name>
<keyword evidence="7" id="KW-0805">Transcription regulation</keyword>
<evidence type="ECO:0000256" key="4">
    <source>
        <dbReference type="ARBA" id="ARBA00022553"/>
    </source>
</evidence>
<dbReference type="Pfam" id="PF21797">
    <property type="entry name" value="CycT2-like_C"/>
    <property type="match status" value="1"/>
</dbReference>
<keyword evidence="11" id="KW-0131">Cell cycle</keyword>
<evidence type="ECO:0000256" key="5">
    <source>
        <dbReference type="ARBA" id="ARBA00022618"/>
    </source>
</evidence>
<dbReference type="HOGENOM" id="CLU_012994_1_1_1"/>
<dbReference type="SMART" id="SM00385">
    <property type="entry name" value="CYCLIN"/>
    <property type="match status" value="2"/>
</dbReference>
<dbReference type="GO" id="GO:0032786">
    <property type="term" value="P:positive regulation of DNA-templated transcription, elongation"/>
    <property type="evidence" value="ECO:0000318"/>
    <property type="project" value="GO_Central"/>
</dbReference>
<dbReference type="InterPro" id="IPR036915">
    <property type="entry name" value="Cyclin-like_sf"/>
</dbReference>
<dbReference type="InterPro" id="IPR006671">
    <property type="entry name" value="Cyclin_N"/>
</dbReference>
<evidence type="ECO:0000256" key="10">
    <source>
        <dbReference type="ARBA" id="ARBA00023242"/>
    </source>
</evidence>
<keyword evidence="10" id="KW-0539">Nucleus</keyword>
<dbReference type="GO" id="GO:0008024">
    <property type="term" value="C:cyclin/CDK positive transcription elongation factor complex"/>
    <property type="evidence" value="ECO:0000318"/>
    <property type="project" value="GO_Central"/>
</dbReference>
<dbReference type="FunFam" id="1.10.472.10:FF:000004">
    <property type="entry name" value="Cyclin T2"/>
    <property type="match status" value="1"/>
</dbReference>
<dbReference type="InterPro" id="IPR013763">
    <property type="entry name" value="Cyclin-like_dom"/>
</dbReference>
<evidence type="ECO:0000256" key="8">
    <source>
        <dbReference type="ARBA" id="ARBA00023127"/>
    </source>
</evidence>
<dbReference type="PANTHER" id="PTHR10026">
    <property type="entry name" value="CYCLIN"/>
    <property type="match status" value="1"/>
</dbReference>
<dbReference type="CDD" id="cd20538">
    <property type="entry name" value="CYCLIN_CCNT_rpt1"/>
    <property type="match status" value="1"/>
</dbReference>
<feature type="compositionally biased region" description="Basic and acidic residues" evidence="13">
    <location>
        <begin position="289"/>
        <end position="300"/>
    </location>
</feature>
<feature type="compositionally biased region" description="Polar residues" evidence="13">
    <location>
        <begin position="355"/>
        <end position="382"/>
    </location>
</feature>
<dbReference type="GO" id="GO:0051301">
    <property type="term" value="P:cell division"/>
    <property type="evidence" value="ECO:0007669"/>
    <property type="project" value="UniProtKB-KW"/>
</dbReference>
<feature type="compositionally biased region" description="Basic and acidic residues" evidence="13">
    <location>
        <begin position="313"/>
        <end position="329"/>
    </location>
</feature>
<dbReference type="GO" id="GO:0061575">
    <property type="term" value="F:cyclin-dependent protein serine/threonine kinase activator activity"/>
    <property type="evidence" value="ECO:0000318"/>
    <property type="project" value="GO_Central"/>
</dbReference>
<dbReference type="Gene3D" id="1.10.472.10">
    <property type="entry name" value="Cyclin-like"/>
    <property type="match status" value="2"/>
</dbReference>
<reference evidence="15" key="4">
    <citation type="submission" date="2025-09" db="UniProtKB">
        <authorList>
            <consortium name="Ensembl"/>
        </authorList>
    </citation>
    <scope>IDENTIFICATION</scope>
</reference>
<keyword evidence="16" id="KW-1185">Reference proteome</keyword>
<reference evidence="15" key="3">
    <citation type="submission" date="2025-08" db="UniProtKB">
        <authorList>
            <consortium name="Ensembl"/>
        </authorList>
    </citation>
    <scope>IDENTIFICATION</scope>
</reference>
<evidence type="ECO:0000313" key="15">
    <source>
        <dbReference type="Ensembl" id="ENSCINP00000014389.3"/>
    </source>
</evidence>
<evidence type="ECO:0000256" key="9">
    <source>
        <dbReference type="ARBA" id="ARBA00023163"/>
    </source>
</evidence>
<accession>F6SAD5</accession>
<dbReference type="STRING" id="7719.ENSCINP00000014389"/>
<organism evidence="15 16">
    <name type="scientific">Ciona intestinalis</name>
    <name type="common">Transparent sea squirt</name>
    <name type="synonym">Ascidia intestinalis</name>
    <dbReference type="NCBI Taxonomy" id="7719"/>
    <lineage>
        <taxon>Eukaryota</taxon>
        <taxon>Metazoa</taxon>
        <taxon>Chordata</taxon>
        <taxon>Tunicata</taxon>
        <taxon>Ascidiacea</taxon>
        <taxon>Phlebobranchia</taxon>
        <taxon>Cionidae</taxon>
        <taxon>Ciona</taxon>
    </lineage>
</organism>
<evidence type="ECO:0000256" key="6">
    <source>
        <dbReference type="ARBA" id="ARBA00022843"/>
    </source>
</evidence>
<sequence length="514" mass="58668">MRETQERVLFTALAVTFRFDWVMASDNNRKWQYSREDLDQTPSRKDGIDADKELGYRQQAANLIQDMGQRLSVNQLTINTAIVYMHRFYVYHSFTVFSRYAIAPTALFLAAKVEEQPKKLEHVLKICYVCLHPDKPHLDTHSDSYLKQAQELVQNELVLLQTLGFDISVDHPHTHVVKCTQLVKASRDLSQMAYFMATNSLHLTTFCLLYKPTVVAAMCIHLSCKWSKYEIPLSNDGKAYWTYMDPIITEPLLDTIIEEFLKILNRCPTRLRKLKNYKPSLTASSSNKETYEFSEKDVKHHPSSNTPVSAAGEKPENNHPPPKLKEKKPAMSLQEYKRTHPNTRVPTKPAPPTQPVHSSSGHTKPVESRNNQNPMDPSRSTLPQSRPHPHQQPHPSSRAPPQKPDLNRSHNRPTAHPEAHRNMMKPQQPPNEKKPDQSKGWHQAPHSQQPKQPKPEPSSTPDDLAAVNKDLEGRIRTEKLKQRAAPESHHNRSATHSGVTSSGRHLPKDAQEAR</sequence>
<dbReference type="InParanoid" id="F6SAD5"/>
<dbReference type="Proteomes" id="UP000008144">
    <property type="component" value="Chromosome 7"/>
</dbReference>